<dbReference type="STRING" id="797209.GCA_000376445_03829"/>
<evidence type="ECO:0000313" key="3">
    <source>
        <dbReference type="Proteomes" id="UP000003751"/>
    </source>
</evidence>
<evidence type="ECO:0000313" key="2">
    <source>
        <dbReference type="EMBL" id="EFW91542.1"/>
    </source>
</evidence>
<gene>
    <name evidence="2" type="ORF">ZOD2009_13301</name>
</gene>
<reference evidence="2 3" key="1">
    <citation type="journal article" date="2014" name="ISME J.">
        <title>Trehalose/2-sulfotrehalose biosynthesis and glycine-betaine uptake are widely spread mechanisms for osmoadaptation in the Halobacteriales.</title>
        <authorList>
            <person name="Youssef N.H."/>
            <person name="Savage-Ashlock K.N."/>
            <person name="McCully A.L."/>
            <person name="Luedtke B."/>
            <person name="Shaw E.I."/>
            <person name="Hoff W.D."/>
            <person name="Elshahed M.S."/>
        </authorList>
    </citation>
    <scope>NUCLEOTIDE SEQUENCE [LARGE SCALE GENOMIC DNA]</scope>
    <source>
        <strain evidence="2 3">DX253</strain>
    </source>
</reference>
<sequence>MTDRTTPERTMTERDDSAEACDVDDGPSCRTSPVEEYVWLVKRVGRKIRDVVGSASRADD</sequence>
<accession>E7QV24</accession>
<dbReference type="EMBL" id="AEMG01000013">
    <property type="protein sequence ID" value="EFW91542.1"/>
    <property type="molecule type" value="Genomic_DNA"/>
</dbReference>
<feature type="compositionally biased region" description="Basic and acidic residues" evidence="1">
    <location>
        <begin position="1"/>
        <end position="17"/>
    </location>
</feature>
<dbReference type="OrthoDB" id="378021at2157"/>
<protein>
    <submittedName>
        <fullName evidence="2">Uncharacterized protein</fullName>
    </submittedName>
</protein>
<dbReference type="PATRIC" id="fig|797209.4.peg.2618"/>
<organism evidence="2 3">
    <name type="scientific">Haladaptatus paucihalophilus DX253</name>
    <dbReference type="NCBI Taxonomy" id="797209"/>
    <lineage>
        <taxon>Archaea</taxon>
        <taxon>Methanobacteriati</taxon>
        <taxon>Methanobacteriota</taxon>
        <taxon>Stenosarchaea group</taxon>
        <taxon>Halobacteria</taxon>
        <taxon>Halobacteriales</taxon>
        <taxon>Haladaptataceae</taxon>
        <taxon>Haladaptatus</taxon>
    </lineage>
</organism>
<dbReference type="AlphaFoldDB" id="E7QV24"/>
<proteinExistence type="predicted"/>
<comment type="caution">
    <text evidence="2">The sequence shown here is derived from an EMBL/GenBank/DDBJ whole genome shotgun (WGS) entry which is preliminary data.</text>
</comment>
<dbReference type="Proteomes" id="UP000003751">
    <property type="component" value="Unassembled WGS sequence"/>
</dbReference>
<evidence type="ECO:0000256" key="1">
    <source>
        <dbReference type="SAM" id="MobiDB-lite"/>
    </source>
</evidence>
<name>E7QV24_HALPU</name>
<feature type="region of interest" description="Disordered" evidence="1">
    <location>
        <begin position="1"/>
        <end position="28"/>
    </location>
</feature>
<dbReference type="RefSeq" id="WP_007980575.1">
    <property type="nucleotide sequence ID" value="NZ_AEMG01000013.1"/>
</dbReference>